<dbReference type="InterPro" id="IPR001969">
    <property type="entry name" value="Aspartic_peptidase_AS"/>
</dbReference>
<dbReference type="InterPro" id="IPR021109">
    <property type="entry name" value="Peptidase_aspartic_dom_sf"/>
</dbReference>
<dbReference type="RefSeq" id="WP_377264486.1">
    <property type="nucleotide sequence ID" value="NZ_JBHMAA010000027.1"/>
</dbReference>
<protein>
    <submittedName>
        <fullName evidence="2">TIGR02281 family clan AA aspartic protease</fullName>
        <ecNumber evidence="2">3.4.23.-</ecNumber>
    </submittedName>
</protein>
<organism evidence="2 3">
    <name type="scientific">Rhizobium puerariae</name>
    <dbReference type="NCBI Taxonomy" id="1585791"/>
    <lineage>
        <taxon>Bacteria</taxon>
        <taxon>Pseudomonadati</taxon>
        <taxon>Pseudomonadota</taxon>
        <taxon>Alphaproteobacteria</taxon>
        <taxon>Hyphomicrobiales</taxon>
        <taxon>Rhizobiaceae</taxon>
        <taxon>Rhizobium/Agrobacterium group</taxon>
        <taxon>Rhizobium</taxon>
    </lineage>
</organism>
<feature type="signal peptide" evidence="1">
    <location>
        <begin position="1"/>
        <end position="21"/>
    </location>
</feature>
<comment type="caution">
    <text evidence="2">The sequence shown here is derived from an EMBL/GenBank/DDBJ whole genome shotgun (WGS) entry which is preliminary data.</text>
</comment>
<dbReference type="GO" id="GO:0008233">
    <property type="term" value="F:peptidase activity"/>
    <property type="evidence" value="ECO:0007669"/>
    <property type="project" value="UniProtKB-KW"/>
</dbReference>
<dbReference type="NCBIfam" id="TIGR02281">
    <property type="entry name" value="clan_AA_DTGA"/>
    <property type="match status" value="1"/>
</dbReference>
<gene>
    <name evidence="2" type="ORF">ACFFP0_22710</name>
</gene>
<name>A0ABV6ANL9_9HYPH</name>
<reference evidence="2 3" key="1">
    <citation type="submission" date="2024-09" db="EMBL/GenBank/DDBJ databases">
        <authorList>
            <person name="Sun Q."/>
            <person name="Mori K."/>
        </authorList>
    </citation>
    <scope>NUCLEOTIDE SEQUENCE [LARGE SCALE GENOMIC DNA]</scope>
    <source>
        <strain evidence="2 3">TBRC 4938</strain>
    </source>
</reference>
<keyword evidence="2" id="KW-0378">Hydrolase</keyword>
<evidence type="ECO:0000313" key="3">
    <source>
        <dbReference type="Proteomes" id="UP001589692"/>
    </source>
</evidence>
<dbReference type="Proteomes" id="UP001589692">
    <property type="component" value="Unassembled WGS sequence"/>
</dbReference>
<feature type="chain" id="PRO_5045218783" evidence="1">
    <location>
        <begin position="22"/>
        <end position="171"/>
    </location>
</feature>
<dbReference type="Gene3D" id="2.40.70.10">
    <property type="entry name" value="Acid Proteases"/>
    <property type="match status" value="1"/>
</dbReference>
<dbReference type="PROSITE" id="PS00141">
    <property type="entry name" value="ASP_PROTEASE"/>
    <property type="match status" value="1"/>
</dbReference>
<dbReference type="EMBL" id="JBHMAA010000027">
    <property type="protein sequence ID" value="MFB9951669.1"/>
    <property type="molecule type" value="Genomic_DNA"/>
</dbReference>
<keyword evidence="3" id="KW-1185">Reference proteome</keyword>
<dbReference type="InterPro" id="IPR011969">
    <property type="entry name" value="Clan_AA_Asp_peptidase_C"/>
</dbReference>
<proteinExistence type="predicted"/>
<keyword evidence="2" id="KW-0645">Protease</keyword>
<dbReference type="GO" id="GO:0006508">
    <property type="term" value="P:proteolysis"/>
    <property type="evidence" value="ECO:0007669"/>
    <property type="project" value="UniProtKB-KW"/>
</dbReference>
<dbReference type="EC" id="3.4.23.-" evidence="2"/>
<evidence type="ECO:0000313" key="2">
    <source>
        <dbReference type="EMBL" id="MFB9951669.1"/>
    </source>
</evidence>
<dbReference type="SUPFAM" id="SSF50630">
    <property type="entry name" value="Acid proteases"/>
    <property type="match status" value="1"/>
</dbReference>
<accession>A0ABV6ANL9</accession>
<evidence type="ECO:0000256" key="1">
    <source>
        <dbReference type="SAM" id="SignalP"/>
    </source>
</evidence>
<dbReference type="InterPro" id="IPR034122">
    <property type="entry name" value="Retropepsin-like_bacterial"/>
</dbReference>
<sequence>MLLRTVVFAAIVAFVATQIPAMIKIADQPPVATASAEAPATAQPAAATPGSATLEADARGHFNGAFRINGRSVDGLVDTGASLVALNETTARKLGFGANSLDFRYTVNTANGGTEAARVTLDRIEIGGVRVRDIDAFVLRDKALSGTLIGMSFLKKLRTFQVEGRKLKLAQ</sequence>
<keyword evidence="1" id="KW-0732">Signal</keyword>
<dbReference type="Pfam" id="PF13975">
    <property type="entry name" value="gag-asp_proteas"/>
    <property type="match status" value="1"/>
</dbReference>
<dbReference type="CDD" id="cd05483">
    <property type="entry name" value="retropepsin_like_bacteria"/>
    <property type="match status" value="1"/>
</dbReference>